<accession>A0A6N4SPG0</accession>
<name>A0A6N4SPG0_CYTH3</name>
<dbReference type="Gene3D" id="3.60.10.10">
    <property type="entry name" value="Endonuclease/exonuclease/phosphatase"/>
    <property type="match status" value="1"/>
</dbReference>
<evidence type="ECO:0000313" key="4">
    <source>
        <dbReference type="Proteomes" id="UP000001822"/>
    </source>
</evidence>
<dbReference type="PANTHER" id="PTHR42834:SF1">
    <property type="entry name" value="ENDONUCLEASE_EXONUCLEASE_PHOSPHATASE FAMILY PROTEIN (AFU_ORTHOLOGUE AFUA_3G09210)"/>
    <property type="match status" value="1"/>
</dbReference>
<dbReference type="SUPFAM" id="SSF56219">
    <property type="entry name" value="DNase I-like"/>
    <property type="match status" value="1"/>
</dbReference>
<proteinExistence type="predicted"/>
<evidence type="ECO:0000256" key="1">
    <source>
        <dbReference type="SAM" id="SignalP"/>
    </source>
</evidence>
<keyword evidence="4" id="KW-1185">Reference proteome</keyword>
<evidence type="ECO:0000259" key="2">
    <source>
        <dbReference type="Pfam" id="PF19580"/>
    </source>
</evidence>
<dbReference type="Pfam" id="PF19580">
    <property type="entry name" value="Exo_endo_phos_3"/>
    <property type="match status" value="1"/>
</dbReference>
<dbReference type="AlphaFoldDB" id="A0A6N4SPG0"/>
<dbReference type="GO" id="GO:0003824">
    <property type="term" value="F:catalytic activity"/>
    <property type="evidence" value="ECO:0007669"/>
    <property type="project" value="InterPro"/>
</dbReference>
<feature type="domain" description="Endonuclease/exonuclease/phosphatase" evidence="2">
    <location>
        <begin position="41"/>
        <end position="342"/>
    </location>
</feature>
<sequence>MKCMNISAILLFFVSLLSFSCSYRTETVNKSAKTAATTCRIGFYNTENLFDIYDDKHSNDNDFLPLGKLKWTADRYDVKLKHIKEVIDGLNDLSTLALIGMSEVENKEVLEDLLKNDTTFQIIHYNSSDRRGIDVCLLYNPAYFTPLTSYLSSFDKSNDPELFLREVLVVKGVLWNDTVHVLVNHWPSRREGEEKSETKRIAAAMLTQEIIDSIIQVNPSNNILLMGDFNDQPSDKSMSVMLNLKTTKKGKDGELINPFKALQEAGEGTCKYKHDWFLFDQILISNSISNKKGFQFTDAEIYHPEWLYYKNDLKSGPFRSYLGNTYYGGYSDHFPVYIELKK</sequence>
<evidence type="ECO:0000313" key="3">
    <source>
        <dbReference type="EMBL" id="ABG58223.1"/>
    </source>
</evidence>
<keyword evidence="1" id="KW-0732">Signal</keyword>
<reference evidence="3 4" key="1">
    <citation type="journal article" date="2007" name="Appl. Environ. Microbiol.">
        <title>Genome sequence of the cellulolytic gliding bacterium Cytophaga hutchinsonii.</title>
        <authorList>
            <person name="Xie G."/>
            <person name="Bruce D.C."/>
            <person name="Challacombe J.F."/>
            <person name="Chertkov O."/>
            <person name="Detter J.C."/>
            <person name="Gilna P."/>
            <person name="Han C.S."/>
            <person name="Lucas S."/>
            <person name="Misra M."/>
            <person name="Myers G.L."/>
            <person name="Richardson P."/>
            <person name="Tapia R."/>
            <person name="Thayer N."/>
            <person name="Thompson L.S."/>
            <person name="Brettin T.S."/>
            <person name="Henrissat B."/>
            <person name="Wilson D.B."/>
            <person name="McBride M.J."/>
        </authorList>
    </citation>
    <scope>NUCLEOTIDE SEQUENCE [LARGE SCALE GENOMIC DNA]</scope>
    <source>
        <strain evidence="4">ATCC 33406 / DSM 1761 / CIP 103989 / NBRC 15051 / NCIMB 9469 / D465</strain>
    </source>
</reference>
<dbReference type="EMBL" id="CP000383">
    <property type="protein sequence ID" value="ABG58223.1"/>
    <property type="molecule type" value="Genomic_DNA"/>
</dbReference>
<dbReference type="PANTHER" id="PTHR42834">
    <property type="entry name" value="ENDONUCLEASE/EXONUCLEASE/PHOSPHATASE FAMILY PROTEIN (AFU_ORTHOLOGUE AFUA_3G09210)"/>
    <property type="match status" value="1"/>
</dbReference>
<dbReference type="Proteomes" id="UP000001822">
    <property type="component" value="Chromosome"/>
</dbReference>
<dbReference type="InterPro" id="IPR005135">
    <property type="entry name" value="Endo/exonuclease/phosphatase"/>
</dbReference>
<feature type="signal peptide" evidence="1">
    <location>
        <begin position="1"/>
        <end position="23"/>
    </location>
</feature>
<dbReference type="PROSITE" id="PS51257">
    <property type="entry name" value="PROKAR_LIPOPROTEIN"/>
    <property type="match status" value="1"/>
</dbReference>
<organism evidence="3 4">
    <name type="scientific">Cytophaga hutchinsonii (strain ATCC 33406 / DSM 1761 / CIP 103989 / NBRC 15051 / NCIMB 9469 / D465)</name>
    <dbReference type="NCBI Taxonomy" id="269798"/>
    <lineage>
        <taxon>Bacteria</taxon>
        <taxon>Pseudomonadati</taxon>
        <taxon>Bacteroidota</taxon>
        <taxon>Cytophagia</taxon>
        <taxon>Cytophagales</taxon>
        <taxon>Cytophagaceae</taxon>
        <taxon>Cytophaga</taxon>
    </lineage>
</organism>
<dbReference type="InterPro" id="IPR036691">
    <property type="entry name" value="Endo/exonu/phosph_ase_sf"/>
</dbReference>
<gene>
    <name evidence="3" type="ordered locus">CHU_0946</name>
</gene>
<protein>
    <recommendedName>
        <fullName evidence="2">Endonuclease/exonuclease/phosphatase domain-containing protein</fullName>
    </recommendedName>
</protein>
<dbReference type="KEGG" id="chu:CHU_0946"/>
<feature type="chain" id="PRO_5026760388" description="Endonuclease/exonuclease/phosphatase domain-containing protein" evidence="1">
    <location>
        <begin position="24"/>
        <end position="342"/>
    </location>
</feature>